<dbReference type="InterPro" id="IPR050638">
    <property type="entry name" value="AA-Vitamin_Transporters"/>
</dbReference>
<feature type="domain" description="EamA" evidence="7">
    <location>
        <begin position="3"/>
        <end position="122"/>
    </location>
</feature>
<dbReference type="EMBL" id="BJOC01000022">
    <property type="protein sequence ID" value="GED22723.1"/>
    <property type="molecule type" value="Genomic_DNA"/>
</dbReference>
<evidence type="ECO:0000256" key="5">
    <source>
        <dbReference type="ARBA" id="ARBA00023136"/>
    </source>
</evidence>
<dbReference type="InterPro" id="IPR000620">
    <property type="entry name" value="EamA_dom"/>
</dbReference>
<dbReference type="SUPFAM" id="SSF103481">
    <property type="entry name" value="Multidrug resistance efflux transporter EmrE"/>
    <property type="match status" value="2"/>
</dbReference>
<accession>A0A4Y4F0B3</accession>
<evidence type="ECO:0000313" key="8">
    <source>
        <dbReference type="EMBL" id="GED22723.1"/>
    </source>
</evidence>
<keyword evidence="3 6" id="KW-0812">Transmembrane</keyword>
<comment type="subcellular location">
    <subcellularLocation>
        <location evidence="1">Membrane</location>
        <topology evidence="1">Multi-pass membrane protein</topology>
    </subcellularLocation>
</comment>
<dbReference type="PANTHER" id="PTHR32322">
    <property type="entry name" value="INNER MEMBRANE TRANSPORTER"/>
    <property type="match status" value="1"/>
</dbReference>
<dbReference type="GO" id="GO:0016020">
    <property type="term" value="C:membrane"/>
    <property type="evidence" value="ECO:0007669"/>
    <property type="project" value="UniProtKB-SubCell"/>
</dbReference>
<evidence type="ECO:0000313" key="9">
    <source>
        <dbReference type="Proteomes" id="UP000319812"/>
    </source>
</evidence>
<feature type="transmembrane region" description="Helical" evidence="6">
    <location>
        <begin position="110"/>
        <end position="126"/>
    </location>
</feature>
<dbReference type="Pfam" id="PF00892">
    <property type="entry name" value="EamA"/>
    <property type="match status" value="2"/>
</dbReference>
<dbReference type="InterPro" id="IPR037185">
    <property type="entry name" value="EmrE-like"/>
</dbReference>
<protein>
    <recommendedName>
        <fullName evidence="7">EamA domain-containing protein</fullName>
    </recommendedName>
</protein>
<gene>
    <name evidence="8" type="ORF">HHA01_17000</name>
</gene>
<feature type="transmembrane region" description="Helical" evidence="6">
    <location>
        <begin position="138"/>
        <end position="156"/>
    </location>
</feature>
<dbReference type="Proteomes" id="UP000319812">
    <property type="component" value="Unassembled WGS sequence"/>
</dbReference>
<name>A0A4Y4F0B3_9GAMM</name>
<evidence type="ECO:0000259" key="7">
    <source>
        <dbReference type="Pfam" id="PF00892"/>
    </source>
</evidence>
<feature type="transmembrane region" description="Helical" evidence="6">
    <location>
        <begin position="54"/>
        <end position="74"/>
    </location>
</feature>
<feature type="domain" description="EamA" evidence="7">
    <location>
        <begin position="137"/>
        <end position="264"/>
    </location>
</feature>
<evidence type="ECO:0000256" key="3">
    <source>
        <dbReference type="ARBA" id="ARBA00022692"/>
    </source>
</evidence>
<evidence type="ECO:0000256" key="2">
    <source>
        <dbReference type="ARBA" id="ARBA00007362"/>
    </source>
</evidence>
<feature type="transmembrane region" description="Helical" evidence="6">
    <location>
        <begin position="254"/>
        <end position="272"/>
    </location>
</feature>
<reference evidence="8 9" key="1">
    <citation type="submission" date="2019-06" db="EMBL/GenBank/DDBJ databases">
        <title>Whole genome shotgun sequence of Halomonas halmophila NBRC 15537.</title>
        <authorList>
            <person name="Hosoyama A."/>
            <person name="Uohara A."/>
            <person name="Ohji S."/>
            <person name="Ichikawa N."/>
        </authorList>
    </citation>
    <scope>NUCLEOTIDE SEQUENCE [LARGE SCALE GENOMIC DNA]</scope>
    <source>
        <strain evidence="8 9">NBRC 15537</strain>
    </source>
</reference>
<comment type="similarity">
    <text evidence="2">Belongs to the EamA transporter family.</text>
</comment>
<evidence type="ECO:0000256" key="1">
    <source>
        <dbReference type="ARBA" id="ARBA00004141"/>
    </source>
</evidence>
<comment type="caution">
    <text evidence="8">The sequence shown here is derived from an EMBL/GenBank/DDBJ whole genome shotgun (WGS) entry which is preliminary data.</text>
</comment>
<keyword evidence="9" id="KW-1185">Reference proteome</keyword>
<sequence length="329" mass="35025">MTVILWASLPLLRALVQLPPMLTAAIAMLAAAVVALGLERWRAPDQRPEPDKSAGFWLMGVGGLTGALYFYFLALDEGDPAKVTLVTYTWPVGFMLVADRLAGRGLRIETLLGALVAFSGLAPLILNDSESVSTPPLAYAAGLAAGLSWIVFSLYLKTGSPSRPTNYKRLFGGVAATALCLHLLLEPAAEQSTARDWLMASLIGIGPYGIAFMTWGFALQRCSTTLLGLMTYLVPVLSSLFVVVMGWAPLSNSLLVAVTAVFISGAITQASLPRPRFAHEPSNAASQPSDTLPPIPMPAMPPLGVLSWARRRMPSKQRVPEGVRAQNGA</sequence>
<feature type="transmembrane region" description="Helical" evidence="6">
    <location>
        <begin position="226"/>
        <end position="248"/>
    </location>
</feature>
<feature type="transmembrane region" description="Helical" evidence="6">
    <location>
        <begin position="80"/>
        <end position="98"/>
    </location>
</feature>
<evidence type="ECO:0000256" key="4">
    <source>
        <dbReference type="ARBA" id="ARBA00022989"/>
    </source>
</evidence>
<dbReference type="AlphaFoldDB" id="A0A4Y4F0B3"/>
<proteinExistence type="inferred from homology"/>
<feature type="transmembrane region" description="Helical" evidence="6">
    <location>
        <begin position="24"/>
        <end position="42"/>
    </location>
</feature>
<feature type="transmembrane region" description="Helical" evidence="6">
    <location>
        <begin position="197"/>
        <end position="219"/>
    </location>
</feature>
<keyword evidence="4 6" id="KW-1133">Transmembrane helix</keyword>
<keyword evidence="5 6" id="KW-0472">Membrane</keyword>
<organism evidence="8 9">
    <name type="scientific">Halomonas halmophila</name>
    <dbReference type="NCBI Taxonomy" id="252"/>
    <lineage>
        <taxon>Bacteria</taxon>
        <taxon>Pseudomonadati</taxon>
        <taxon>Pseudomonadota</taxon>
        <taxon>Gammaproteobacteria</taxon>
        <taxon>Oceanospirillales</taxon>
        <taxon>Halomonadaceae</taxon>
        <taxon>Halomonas</taxon>
    </lineage>
</organism>
<evidence type="ECO:0000256" key="6">
    <source>
        <dbReference type="SAM" id="Phobius"/>
    </source>
</evidence>
<dbReference type="PANTHER" id="PTHR32322:SF2">
    <property type="entry name" value="EAMA DOMAIN-CONTAINING PROTEIN"/>
    <property type="match status" value="1"/>
</dbReference>
<feature type="transmembrane region" description="Helical" evidence="6">
    <location>
        <begin position="168"/>
        <end position="185"/>
    </location>
</feature>